<proteinExistence type="predicted"/>
<dbReference type="EMBL" id="CP029550">
    <property type="protein sequence ID" value="AWN43375.1"/>
    <property type="molecule type" value="Genomic_DNA"/>
</dbReference>
<sequence>MALTGRFWFRKTWTGKLVLLVEEKKPRWFRKGAFRLRWRDAMLLDLAENEMRPLMELERSHRSDYGARRSPSLHAVTSVKPEPSGASKTAA</sequence>
<protein>
    <submittedName>
        <fullName evidence="2">Uncharacterized protein</fullName>
    </submittedName>
</protein>
<name>A0A2U8WB46_9HYPH</name>
<dbReference type="AlphaFoldDB" id="A0A2U8WB46"/>
<dbReference type="RefSeq" id="WP_109894117.1">
    <property type="nucleotide sequence ID" value="NZ_CP029550.1"/>
</dbReference>
<dbReference type="OrthoDB" id="8019321at2"/>
<gene>
    <name evidence="2" type="ORF">DK389_26275</name>
</gene>
<keyword evidence="3" id="KW-1185">Reference proteome</keyword>
<evidence type="ECO:0000313" key="3">
    <source>
        <dbReference type="Proteomes" id="UP000245926"/>
    </source>
</evidence>
<reference evidence="3" key="1">
    <citation type="submission" date="2018-05" db="EMBL/GenBank/DDBJ databases">
        <title>Complete Genome Sequence of Methylobacterium sp. 17SD2-17.</title>
        <authorList>
            <person name="Srinivasan S."/>
        </authorList>
    </citation>
    <scope>NUCLEOTIDE SEQUENCE [LARGE SCALE GENOMIC DNA]</scope>
    <source>
        <strain evidence="3">17SD2-17</strain>
    </source>
</reference>
<dbReference type="Proteomes" id="UP000245926">
    <property type="component" value="Chromosome"/>
</dbReference>
<evidence type="ECO:0000313" key="2">
    <source>
        <dbReference type="EMBL" id="AWN43375.1"/>
    </source>
</evidence>
<accession>A0A2U8WB46</accession>
<evidence type="ECO:0000256" key="1">
    <source>
        <dbReference type="SAM" id="MobiDB-lite"/>
    </source>
</evidence>
<feature type="region of interest" description="Disordered" evidence="1">
    <location>
        <begin position="63"/>
        <end position="91"/>
    </location>
</feature>
<dbReference type="KEGG" id="mets:DK389_26275"/>
<organism evidence="2 3">
    <name type="scientific">Methylobacterium durans</name>
    <dbReference type="NCBI Taxonomy" id="2202825"/>
    <lineage>
        <taxon>Bacteria</taxon>
        <taxon>Pseudomonadati</taxon>
        <taxon>Pseudomonadota</taxon>
        <taxon>Alphaproteobacteria</taxon>
        <taxon>Hyphomicrobiales</taxon>
        <taxon>Methylobacteriaceae</taxon>
        <taxon>Methylobacterium</taxon>
    </lineage>
</organism>